<accession>A0ACB9C8V5</accession>
<comment type="caution">
    <text evidence="1">The sequence shown here is derived from an EMBL/GenBank/DDBJ whole genome shotgun (WGS) entry which is preliminary data.</text>
</comment>
<dbReference type="Proteomes" id="UP001056120">
    <property type="component" value="Linkage Group LG21"/>
</dbReference>
<evidence type="ECO:0000313" key="1">
    <source>
        <dbReference type="EMBL" id="KAI3730602.1"/>
    </source>
</evidence>
<gene>
    <name evidence="1" type="ORF">L1987_61774</name>
</gene>
<reference evidence="1 2" key="2">
    <citation type="journal article" date="2022" name="Mol. Ecol. Resour.">
        <title>The genomes of chicory, endive, great burdock and yacon provide insights into Asteraceae paleo-polyploidization history and plant inulin production.</title>
        <authorList>
            <person name="Fan W."/>
            <person name="Wang S."/>
            <person name="Wang H."/>
            <person name="Wang A."/>
            <person name="Jiang F."/>
            <person name="Liu H."/>
            <person name="Zhao H."/>
            <person name="Xu D."/>
            <person name="Zhang Y."/>
        </authorList>
    </citation>
    <scope>NUCLEOTIDE SEQUENCE [LARGE SCALE GENOMIC DNA]</scope>
    <source>
        <strain evidence="2">cv. Yunnan</strain>
        <tissue evidence="1">Leaves</tissue>
    </source>
</reference>
<reference evidence="2" key="1">
    <citation type="journal article" date="2022" name="Mol. Ecol. Resour.">
        <title>The genomes of chicory, endive, great burdock and yacon provide insights into Asteraceae palaeo-polyploidization history and plant inulin production.</title>
        <authorList>
            <person name="Fan W."/>
            <person name="Wang S."/>
            <person name="Wang H."/>
            <person name="Wang A."/>
            <person name="Jiang F."/>
            <person name="Liu H."/>
            <person name="Zhao H."/>
            <person name="Xu D."/>
            <person name="Zhang Y."/>
        </authorList>
    </citation>
    <scope>NUCLEOTIDE SEQUENCE [LARGE SCALE GENOMIC DNA]</scope>
    <source>
        <strain evidence="2">cv. Yunnan</strain>
    </source>
</reference>
<name>A0ACB9C8V5_9ASTR</name>
<sequence length="239" mass="26021">MNVSDITYKQQAVFFLCPGDVFVTLWITVCKSSYSTLSSSSMAVSISVLVAVVSLHLMAFVLAIGAERRRSTAKVTPDQYDDFNYCVYDSDASTAYGLSAFGLLLISQTVINGVTKCLCFGKGLVRGFSRTMAVFFFILSWVSFLGAEACLLAGSAKNAYHTKYRTIYGGDDLSCETLRKGVFAGGAALTFISMVASIVYYLVHLKADTDGWQKHENEGLGMSSLEHQDRASAGQFEKL</sequence>
<keyword evidence="2" id="KW-1185">Reference proteome</keyword>
<organism evidence="1 2">
    <name type="scientific">Smallanthus sonchifolius</name>
    <dbReference type="NCBI Taxonomy" id="185202"/>
    <lineage>
        <taxon>Eukaryota</taxon>
        <taxon>Viridiplantae</taxon>
        <taxon>Streptophyta</taxon>
        <taxon>Embryophyta</taxon>
        <taxon>Tracheophyta</taxon>
        <taxon>Spermatophyta</taxon>
        <taxon>Magnoliopsida</taxon>
        <taxon>eudicotyledons</taxon>
        <taxon>Gunneridae</taxon>
        <taxon>Pentapetalae</taxon>
        <taxon>asterids</taxon>
        <taxon>campanulids</taxon>
        <taxon>Asterales</taxon>
        <taxon>Asteraceae</taxon>
        <taxon>Asteroideae</taxon>
        <taxon>Heliantheae alliance</taxon>
        <taxon>Millerieae</taxon>
        <taxon>Smallanthus</taxon>
    </lineage>
</organism>
<proteinExistence type="predicted"/>
<evidence type="ECO:0000313" key="2">
    <source>
        <dbReference type="Proteomes" id="UP001056120"/>
    </source>
</evidence>
<protein>
    <submittedName>
        <fullName evidence="1">Uncharacterized protein</fullName>
    </submittedName>
</protein>
<dbReference type="EMBL" id="CM042038">
    <property type="protein sequence ID" value="KAI3730602.1"/>
    <property type="molecule type" value="Genomic_DNA"/>
</dbReference>